<keyword evidence="2" id="KW-0472">Membrane</keyword>
<proteinExistence type="predicted"/>
<evidence type="ECO:0000256" key="2">
    <source>
        <dbReference type="SAM" id="Phobius"/>
    </source>
</evidence>
<gene>
    <name evidence="3" type="ORF">NOCA2210158</name>
</gene>
<sequence length="162" mass="17274">MVDWEKRDPMADTAPLTGLPPAASPQAGLPAARPPVTRPLSSAAPVSPVLVQIGEIQVSADTVYTPTGSFPLAGTQFHVHDQWSLTQKIPTWAIVCAVVGFCVVTFFSLLFLLAKEDVVAGSVAVTVTNGAHTYTAYVPVGARYHAHDVHNRVNYARGLLTR</sequence>
<name>A0A2P2BYH5_9ZZZZ</name>
<evidence type="ECO:0000256" key="1">
    <source>
        <dbReference type="SAM" id="MobiDB-lite"/>
    </source>
</evidence>
<reference evidence="3" key="1">
    <citation type="submission" date="2015-08" db="EMBL/GenBank/DDBJ databases">
        <authorList>
            <person name="Babu N.S."/>
            <person name="Beckwith C.J."/>
            <person name="Beseler K.G."/>
            <person name="Brison A."/>
            <person name="Carone J.V."/>
            <person name="Caskin T.P."/>
            <person name="Diamond M."/>
            <person name="Durham M.E."/>
            <person name="Foxe J.M."/>
            <person name="Go M."/>
            <person name="Henderson B.A."/>
            <person name="Jones I.B."/>
            <person name="McGettigan J.A."/>
            <person name="Micheletti S.J."/>
            <person name="Nasrallah M.E."/>
            <person name="Ortiz D."/>
            <person name="Piller C.R."/>
            <person name="Privatt S.R."/>
            <person name="Schneider S.L."/>
            <person name="Sharp S."/>
            <person name="Smith T.C."/>
            <person name="Stanton J.D."/>
            <person name="Ullery H.E."/>
            <person name="Wilson R.J."/>
            <person name="Serrano M.G."/>
            <person name="Buck G."/>
            <person name="Lee V."/>
            <person name="Wang Y."/>
            <person name="Carvalho R."/>
            <person name="Voegtly L."/>
            <person name="Shi R."/>
            <person name="Duckworth R."/>
            <person name="Johnson A."/>
            <person name="Loviza R."/>
            <person name="Walstead R."/>
            <person name="Shah Z."/>
            <person name="Kiflezghi M."/>
            <person name="Wade K."/>
            <person name="Ball S.L."/>
            <person name="Bradley K.W."/>
            <person name="Asai D.J."/>
            <person name="Bowman C.A."/>
            <person name="Russell D.A."/>
            <person name="Pope W.H."/>
            <person name="Jacobs-Sera D."/>
            <person name="Hendrix R.W."/>
            <person name="Hatfull G.F."/>
        </authorList>
    </citation>
    <scope>NUCLEOTIDE SEQUENCE</scope>
</reference>
<evidence type="ECO:0000313" key="3">
    <source>
        <dbReference type="EMBL" id="CUR54808.1"/>
    </source>
</evidence>
<feature type="region of interest" description="Disordered" evidence="1">
    <location>
        <begin position="1"/>
        <end position="36"/>
    </location>
</feature>
<dbReference type="EMBL" id="CZKA01000014">
    <property type="protein sequence ID" value="CUR54808.1"/>
    <property type="molecule type" value="Genomic_DNA"/>
</dbReference>
<dbReference type="AlphaFoldDB" id="A0A2P2BYH5"/>
<accession>A0A2P2BYH5</accession>
<organism evidence="3">
    <name type="scientific">metagenome</name>
    <dbReference type="NCBI Taxonomy" id="256318"/>
    <lineage>
        <taxon>unclassified sequences</taxon>
        <taxon>metagenomes</taxon>
    </lineage>
</organism>
<feature type="compositionally biased region" description="Basic and acidic residues" evidence="1">
    <location>
        <begin position="1"/>
        <end position="10"/>
    </location>
</feature>
<keyword evidence="2" id="KW-1133">Transmembrane helix</keyword>
<protein>
    <submittedName>
        <fullName evidence="3">Uncharacterized protein</fullName>
    </submittedName>
</protein>
<feature type="transmembrane region" description="Helical" evidence="2">
    <location>
        <begin position="92"/>
        <end position="113"/>
    </location>
</feature>
<keyword evidence="2" id="KW-0812">Transmembrane</keyword>